<organism evidence="3">
    <name type="scientific">Inoviridae sp. ct6Sz5</name>
    <dbReference type="NCBI Taxonomy" id="2826758"/>
    <lineage>
        <taxon>Viruses</taxon>
        <taxon>Monodnaviria</taxon>
        <taxon>Loebvirae</taxon>
        <taxon>Hofneiviricota</taxon>
        <taxon>Faserviricetes</taxon>
        <taxon>Tubulavirales</taxon>
        <taxon>Inoviridae</taxon>
    </lineage>
</organism>
<evidence type="ECO:0000256" key="1">
    <source>
        <dbReference type="SAM" id="MobiDB-lite"/>
    </source>
</evidence>
<dbReference type="Pfam" id="PF02486">
    <property type="entry name" value="Rep_trans"/>
    <property type="match status" value="1"/>
</dbReference>
<dbReference type="InterPro" id="IPR003491">
    <property type="entry name" value="REP-like_C"/>
</dbReference>
<dbReference type="EMBL" id="BK015002">
    <property type="protein sequence ID" value="DAD86553.1"/>
    <property type="molecule type" value="Genomic_DNA"/>
</dbReference>
<feature type="domain" description="Replication initiation protein-like C-terminal" evidence="2">
    <location>
        <begin position="239"/>
        <end position="398"/>
    </location>
</feature>
<evidence type="ECO:0000313" key="3">
    <source>
        <dbReference type="EMBL" id="DAD86553.1"/>
    </source>
</evidence>
<sequence length="467" mass="53400">MTKLTRKQRLDLLDYEREIEDQKRAEAEAEASEGLSFLQKRFRHQKDRVWIPSDAACDSPPRAGGADAADGAPPRLTGGDRKTEALIAPYQIDWSQFQNVEYFSHWLTDTKGRILEVPLRKGKSDSAMIDYLTFTFGIETVYSWFPNEIIGDNQIIEYLSLVVDQIFGFGVLCKLPGKGKFFYDGYYQLGPDNANYGQIHVGGQNDTVLIDLKGVGCMAAKQGWEVSLYHFLKHADRPRITRIDLACDFLNGEYTPNQAYEDHENGLFDNGNRRPKKDTRGSSWHKQDFSGMTLFIGSRGSAKYCRIYEKGRQLGDPDSPWVRFEVEFRKADSVLPLDMLIKPGQYLTGAYPIGETLFQNKAERVETAKRMVNINFDKLERHARQQVGRMMNFMLDLGIKPDQICERLKADDGKYPKGLNPEEYSYNGVTVKYMHQIGQGHQNDEYGILEDTSFNQPIDFEDIPNEL</sequence>
<accession>A0A8S5MW40</accession>
<keyword evidence="3" id="KW-0396">Initiation factor</keyword>
<feature type="compositionally biased region" description="Low complexity" evidence="1">
    <location>
        <begin position="60"/>
        <end position="75"/>
    </location>
</feature>
<evidence type="ECO:0000259" key="2">
    <source>
        <dbReference type="Pfam" id="PF02486"/>
    </source>
</evidence>
<protein>
    <submittedName>
        <fullName evidence="3">Replication initiation factor</fullName>
    </submittedName>
</protein>
<keyword evidence="3" id="KW-0648">Protein biosynthesis</keyword>
<name>A0A8S5MW40_9VIRU</name>
<reference evidence="3" key="1">
    <citation type="journal article" date="2021" name="Proc. Natl. Acad. Sci. U.S.A.">
        <title>A Catalog of Tens of Thousands of Viruses from Human Metagenomes Reveals Hidden Associations with Chronic Diseases.</title>
        <authorList>
            <person name="Tisza M.J."/>
            <person name="Buck C.B."/>
        </authorList>
    </citation>
    <scope>NUCLEOTIDE SEQUENCE</scope>
    <source>
        <strain evidence="3">Ct6Sz5</strain>
    </source>
</reference>
<feature type="region of interest" description="Disordered" evidence="1">
    <location>
        <begin position="53"/>
        <end position="78"/>
    </location>
</feature>
<feature type="region of interest" description="Disordered" evidence="1">
    <location>
        <begin position="261"/>
        <end position="284"/>
    </location>
</feature>
<proteinExistence type="predicted"/>